<dbReference type="OrthoDB" id="10253744at2759"/>
<evidence type="ECO:0000313" key="4">
    <source>
        <dbReference type="Proteomes" id="UP000799777"/>
    </source>
</evidence>
<accession>A0A9P4LLE3</accession>
<dbReference type="CDD" id="cd03062">
    <property type="entry name" value="TRX_Fd_Sucrase"/>
    <property type="match status" value="1"/>
</dbReference>
<keyword evidence="4" id="KW-1185">Reference proteome</keyword>
<evidence type="ECO:0000256" key="2">
    <source>
        <dbReference type="ARBA" id="ARBA00040895"/>
    </source>
</evidence>
<name>A0A9P4LLE3_9PLEO</name>
<dbReference type="PANTHER" id="PTHR31902">
    <property type="entry name" value="ACTIN PATCHES DISTAL PROTEIN 1"/>
    <property type="match status" value="1"/>
</dbReference>
<comment type="similarity">
    <text evidence="1">Belongs to the AIM32 family.</text>
</comment>
<dbReference type="Proteomes" id="UP000799777">
    <property type="component" value="Unassembled WGS sequence"/>
</dbReference>
<dbReference type="SUPFAM" id="SSF52833">
    <property type="entry name" value="Thioredoxin-like"/>
    <property type="match status" value="1"/>
</dbReference>
<dbReference type="EMBL" id="ML978211">
    <property type="protein sequence ID" value="KAF2028577.1"/>
    <property type="molecule type" value="Genomic_DNA"/>
</dbReference>
<dbReference type="Pfam" id="PF06999">
    <property type="entry name" value="Suc_Fer-like"/>
    <property type="match status" value="1"/>
</dbReference>
<dbReference type="Gene3D" id="3.40.30.10">
    <property type="entry name" value="Glutaredoxin"/>
    <property type="match status" value="1"/>
</dbReference>
<gene>
    <name evidence="3" type="ORF">EK21DRAFT_69566</name>
</gene>
<comment type="caution">
    <text evidence="3">The sequence shown here is derived from an EMBL/GenBank/DDBJ whole genome shotgun (WGS) entry which is preliminary data.</text>
</comment>
<reference evidence="3" key="1">
    <citation type="journal article" date="2020" name="Stud. Mycol.">
        <title>101 Dothideomycetes genomes: a test case for predicting lifestyles and emergence of pathogens.</title>
        <authorList>
            <person name="Haridas S."/>
            <person name="Albert R."/>
            <person name="Binder M."/>
            <person name="Bloem J."/>
            <person name="Labutti K."/>
            <person name="Salamov A."/>
            <person name="Andreopoulos B."/>
            <person name="Baker S."/>
            <person name="Barry K."/>
            <person name="Bills G."/>
            <person name="Bluhm B."/>
            <person name="Cannon C."/>
            <person name="Castanera R."/>
            <person name="Culley D."/>
            <person name="Daum C."/>
            <person name="Ezra D."/>
            <person name="Gonzalez J."/>
            <person name="Henrissat B."/>
            <person name="Kuo A."/>
            <person name="Liang C."/>
            <person name="Lipzen A."/>
            <person name="Lutzoni F."/>
            <person name="Magnuson J."/>
            <person name="Mondo S."/>
            <person name="Nolan M."/>
            <person name="Ohm R."/>
            <person name="Pangilinan J."/>
            <person name="Park H.-J."/>
            <person name="Ramirez L."/>
            <person name="Alfaro M."/>
            <person name="Sun H."/>
            <person name="Tritt A."/>
            <person name="Yoshinaga Y."/>
            <person name="Zwiers L.-H."/>
            <person name="Turgeon B."/>
            <person name="Goodwin S."/>
            <person name="Spatafora J."/>
            <person name="Crous P."/>
            <person name="Grigoriev I."/>
        </authorList>
    </citation>
    <scope>NUCLEOTIDE SEQUENCE</scope>
    <source>
        <strain evidence="3">CBS 110217</strain>
    </source>
</reference>
<dbReference type="PANTHER" id="PTHR31902:SF7">
    <property type="entry name" value="ALTERED INHERITANCE OF MITOCHONDRIA PROTEIN 32"/>
    <property type="match status" value="1"/>
</dbReference>
<feature type="non-terminal residue" evidence="3">
    <location>
        <position position="1"/>
    </location>
</feature>
<protein>
    <recommendedName>
        <fullName evidence="2">Altered inheritance of mitochondria protein 32</fullName>
    </recommendedName>
</protein>
<sequence>HHHSMAFTFARLSRAPAPCIRILTSRQISTFRTLRQTIPTTPTCPSPTCTCASTPPDLDIDRKTPLLNTMAAYSEQVILCTGKDDWHSNIEQEDGATGAFVKGLKSVIGRGGVGFDPFHNVVITASSLPASTTDSATTALLFPAFKKVQNIPHTSESFSDFATAYLKARNLRPMHDALSPAQKSNLLRDESCTTKLPEAQDITHPIILICGHGGRDARCGILGPILQRSFESEFARRGITADVAQISHIGGHKYAGNVIMYIPPNADNALKGSGIWYGRVGPENVEGLVEETVVKGRVVVELLRGGIVVGGGNVGRMVEKQLVAERGGGGDGDGGLRLRARARG</sequence>
<dbReference type="InterPro" id="IPR036249">
    <property type="entry name" value="Thioredoxin-like_sf"/>
</dbReference>
<dbReference type="InterPro" id="IPR009737">
    <property type="entry name" value="Aim32/Apd1-like"/>
</dbReference>
<proteinExistence type="inferred from homology"/>
<dbReference type="AlphaFoldDB" id="A0A9P4LLE3"/>
<organism evidence="3 4">
    <name type="scientific">Setomelanomma holmii</name>
    <dbReference type="NCBI Taxonomy" id="210430"/>
    <lineage>
        <taxon>Eukaryota</taxon>
        <taxon>Fungi</taxon>
        <taxon>Dikarya</taxon>
        <taxon>Ascomycota</taxon>
        <taxon>Pezizomycotina</taxon>
        <taxon>Dothideomycetes</taxon>
        <taxon>Pleosporomycetidae</taxon>
        <taxon>Pleosporales</taxon>
        <taxon>Pleosporineae</taxon>
        <taxon>Phaeosphaeriaceae</taxon>
        <taxon>Setomelanomma</taxon>
    </lineage>
</organism>
<evidence type="ECO:0000256" key="1">
    <source>
        <dbReference type="ARBA" id="ARBA00038208"/>
    </source>
</evidence>
<evidence type="ECO:0000313" key="3">
    <source>
        <dbReference type="EMBL" id="KAF2028577.1"/>
    </source>
</evidence>